<dbReference type="CTD" id="9824958"/>
<accession>A0A6A5FTT3</accession>
<evidence type="ECO:0000313" key="1">
    <source>
        <dbReference type="EMBL" id="KAF1745982.1"/>
    </source>
</evidence>
<dbReference type="GeneID" id="9824958"/>
<evidence type="ECO:0000313" key="2">
    <source>
        <dbReference type="Proteomes" id="UP000483820"/>
    </source>
</evidence>
<proteinExistence type="predicted"/>
<gene>
    <name evidence="1" type="ORF">GCK72_022432</name>
</gene>
<dbReference type="Proteomes" id="UP000483820">
    <property type="component" value="Chromosome X"/>
</dbReference>
<dbReference type="RefSeq" id="XP_053578387.1">
    <property type="nucleotide sequence ID" value="XM_053734821.1"/>
</dbReference>
<name>A0A6A5FTT3_CAERE</name>
<reference evidence="1 2" key="1">
    <citation type="submission" date="2019-12" db="EMBL/GenBank/DDBJ databases">
        <title>Chromosome-level assembly of the Caenorhabditis remanei genome.</title>
        <authorList>
            <person name="Teterina A.A."/>
            <person name="Willis J.H."/>
            <person name="Phillips P.C."/>
        </authorList>
    </citation>
    <scope>NUCLEOTIDE SEQUENCE [LARGE SCALE GENOMIC DNA]</scope>
    <source>
        <strain evidence="1 2">PX506</strain>
        <tissue evidence="1">Whole organism</tissue>
    </source>
</reference>
<dbReference type="EMBL" id="WUAV01000006">
    <property type="protein sequence ID" value="KAF1745982.1"/>
    <property type="molecule type" value="Genomic_DNA"/>
</dbReference>
<sequence length="187" mass="21066">MGEAIGMKLHEFPTFHFRKRSFNFHATLVYTVKTQTIDVAPVEKDRQPNSITLFPLYQTPRQALINHNQRELHQLLAVHPPEEVESSEGQDENLFVFVCQPPDNRPLYAMFPNGRAVNEDSSAIASAINDLVQAIQCAEQGNLANLFNPLTTNLIPKKSGNDDDECKNSILVLEKTNSSCIGQENMW</sequence>
<dbReference type="AlphaFoldDB" id="A0A6A5FTT3"/>
<dbReference type="KEGG" id="crq:GCK72_022432"/>
<protein>
    <submittedName>
        <fullName evidence="1">Uncharacterized protein</fullName>
    </submittedName>
</protein>
<comment type="caution">
    <text evidence="1">The sequence shown here is derived from an EMBL/GenBank/DDBJ whole genome shotgun (WGS) entry which is preliminary data.</text>
</comment>
<organism evidence="1 2">
    <name type="scientific">Caenorhabditis remanei</name>
    <name type="common">Caenorhabditis vulgaris</name>
    <dbReference type="NCBI Taxonomy" id="31234"/>
    <lineage>
        <taxon>Eukaryota</taxon>
        <taxon>Metazoa</taxon>
        <taxon>Ecdysozoa</taxon>
        <taxon>Nematoda</taxon>
        <taxon>Chromadorea</taxon>
        <taxon>Rhabditida</taxon>
        <taxon>Rhabditina</taxon>
        <taxon>Rhabditomorpha</taxon>
        <taxon>Rhabditoidea</taxon>
        <taxon>Rhabditidae</taxon>
        <taxon>Peloderinae</taxon>
        <taxon>Caenorhabditis</taxon>
    </lineage>
</organism>